<accession>A0A1H1SKY8</accession>
<dbReference type="STRING" id="797277.SAMN05216198_2059"/>
<dbReference type="AlphaFoldDB" id="A0A1H1SKY8"/>
<dbReference type="EMBL" id="LT629748">
    <property type="protein sequence ID" value="SDS48602.1"/>
    <property type="molecule type" value="Genomic_DNA"/>
</dbReference>
<evidence type="ECO:0000313" key="2">
    <source>
        <dbReference type="Proteomes" id="UP000243426"/>
    </source>
</evidence>
<keyword evidence="2" id="KW-1185">Reference proteome</keyword>
<sequence length="69" mass="7733">MNNPLIEHADELRFLLDKLEAALPVLKQELEPDPATDPELQSIAVRFAIGDMMVPLNLMRECLTGEQST</sequence>
<protein>
    <submittedName>
        <fullName evidence="1">Uncharacterized protein</fullName>
    </submittedName>
</protein>
<proteinExistence type="predicted"/>
<gene>
    <name evidence="1" type="ORF">SAMN05216198_2059</name>
</gene>
<dbReference type="RefSeq" id="WP_090273216.1">
    <property type="nucleotide sequence ID" value="NZ_LT629748.1"/>
</dbReference>
<reference evidence="2" key="1">
    <citation type="submission" date="2016-10" db="EMBL/GenBank/DDBJ databases">
        <authorList>
            <person name="Varghese N."/>
            <person name="Submissions S."/>
        </authorList>
    </citation>
    <scope>NUCLEOTIDE SEQUENCE [LARGE SCALE GENOMIC DNA]</scope>
    <source>
        <strain evidence="2">2SM5</strain>
    </source>
</reference>
<dbReference type="Proteomes" id="UP000243426">
    <property type="component" value="Chromosome I"/>
</dbReference>
<organism evidence="1 2">
    <name type="scientific">Halopseudomonas litoralis</name>
    <dbReference type="NCBI Taxonomy" id="797277"/>
    <lineage>
        <taxon>Bacteria</taxon>
        <taxon>Pseudomonadati</taxon>
        <taxon>Pseudomonadota</taxon>
        <taxon>Gammaproteobacteria</taxon>
        <taxon>Pseudomonadales</taxon>
        <taxon>Pseudomonadaceae</taxon>
        <taxon>Halopseudomonas</taxon>
    </lineage>
</organism>
<evidence type="ECO:0000313" key="1">
    <source>
        <dbReference type="EMBL" id="SDS48602.1"/>
    </source>
</evidence>
<name>A0A1H1SKY8_9GAMM</name>